<dbReference type="InterPro" id="IPR018608">
    <property type="entry name" value="Gti1/Pac2"/>
</dbReference>
<protein>
    <submittedName>
        <fullName evidence="2">Gti1/Pac2 family-domain-containing protein</fullName>
    </submittedName>
</protein>
<feature type="non-terminal residue" evidence="2">
    <location>
        <position position="1"/>
    </location>
</feature>
<dbReference type="AlphaFoldDB" id="A0AAW0BBY3"/>
<keyword evidence="3" id="KW-1185">Reference proteome</keyword>
<feature type="region of interest" description="Disordered" evidence="1">
    <location>
        <begin position="99"/>
        <end position="120"/>
    </location>
</feature>
<evidence type="ECO:0000256" key="1">
    <source>
        <dbReference type="SAM" id="MobiDB-lite"/>
    </source>
</evidence>
<evidence type="ECO:0000313" key="3">
    <source>
        <dbReference type="Proteomes" id="UP001362999"/>
    </source>
</evidence>
<proteinExistence type="predicted"/>
<dbReference type="PANTHER" id="PTHR28027">
    <property type="entry name" value="TRANSCRIPTIONAL REGULATOR MIT1"/>
    <property type="match status" value="1"/>
</dbReference>
<name>A0AAW0BBY3_9AGAR</name>
<dbReference type="Proteomes" id="UP001362999">
    <property type="component" value="Unassembled WGS sequence"/>
</dbReference>
<evidence type="ECO:0000313" key="2">
    <source>
        <dbReference type="EMBL" id="KAK7023233.1"/>
    </source>
</evidence>
<reference evidence="2 3" key="1">
    <citation type="journal article" date="2024" name="J Genomics">
        <title>Draft genome sequencing and assembly of Favolaschia claudopus CIRM-BRFM 2984 isolated from oak limbs.</title>
        <authorList>
            <person name="Navarro D."/>
            <person name="Drula E."/>
            <person name="Chaduli D."/>
            <person name="Cazenave R."/>
            <person name="Ahrendt S."/>
            <person name="Wang J."/>
            <person name="Lipzen A."/>
            <person name="Daum C."/>
            <person name="Barry K."/>
            <person name="Grigoriev I.V."/>
            <person name="Favel A."/>
            <person name="Rosso M.N."/>
            <person name="Martin F."/>
        </authorList>
    </citation>
    <scope>NUCLEOTIDE SEQUENCE [LARGE SCALE GENOMIC DNA]</scope>
    <source>
        <strain evidence="2 3">CIRM-BRFM 2984</strain>
    </source>
</reference>
<dbReference type="Pfam" id="PF09729">
    <property type="entry name" value="Gti1_Pac2"/>
    <property type="match status" value="1"/>
</dbReference>
<organism evidence="2 3">
    <name type="scientific">Favolaschia claudopus</name>
    <dbReference type="NCBI Taxonomy" id="2862362"/>
    <lineage>
        <taxon>Eukaryota</taxon>
        <taxon>Fungi</taxon>
        <taxon>Dikarya</taxon>
        <taxon>Basidiomycota</taxon>
        <taxon>Agaricomycotina</taxon>
        <taxon>Agaricomycetes</taxon>
        <taxon>Agaricomycetidae</taxon>
        <taxon>Agaricales</taxon>
        <taxon>Marasmiineae</taxon>
        <taxon>Mycenaceae</taxon>
        <taxon>Favolaschia</taxon>
    </lineage>
</organism>
<dbReference type="EMBL" id="JAWWNJ010000036">
    <property type="protein sequence ID" value="KAK7023233.1"/>
    <property type="molecule type" value="Genomic_DNA"/>
</dbReference>
<dbReference type="PANTHER" id="PTHR28027:SF1">
    <property type="entry name" value="CAMP INDEPENDENT REGULATORY PROTEIN (AFU_ORTHOLOGUE AFUA_3G09640)"/>
    <property type="match status" value="1"/>
</dbReference>
<sequence length="271" mass="30183">PFATHPALHIRDITDAHRVLEAVRMKILPLIRKRLAAHERAQLRSGNVFVWEESENQDGLVRWTEGRRWSQSKMRGDCLFYEEKIGTTEEEKQAKAVRRVMKGSSSSEPMPLAPKRKDRPAKVDGLIKQTYSVLVQMPGSVMTKKWHLVAYYTPRDASHLPVVEDYEYLKDIRIPDGIFLGSSRSDSGTLGWFPTPVAIMPDLAARSPPPLSSKSLSPILCGNRAALQLFSPISQRSALRESDATIVLPPISPVASPTTLPPLASLGYFSS</sequence>
<dbReference type="GO" id="GO:0003677">
    <property type="term" value="F:DNA binding"/>
    <property type="evidence" value="ECO:0007669"/>
    <property type="project" value="TreeGrafter"/>
</dbReference>
<gene>
    <name evidence="2" type="ORF">R3P38DRAFT_2407908</name>
</gene>
<accession>A0AAW0BBY3</accession>
<feature type="non-terminal residue" evidence="2">
    <location>
        <position position="271"/>
    </location>
</feature>
<comment type="caution">
    <text evidence="2">The sequence shown here is derived from an EMBL/GenBank/DDBJ whole genome shotgun (WGS) entry which is preliminary data.</text>
</comment>